<dbReference type="GO" id="GO:0003743">
    <property type="term" value="F:translation initiation factor activity"/>
    <property type="evidence" value="ECO:0007669"/>
    <property type="project" value="UniProtKB-UniRule"/>
</dbReference>
<evidence type="ECO:0000256" key="9">
    <source>
        <dbReference type="ARBA" id="ARBA00032030"/>
    </source>
</evidence>
<comment type="subcellular location">
    <subcellularLocation>
        <location evidence="2 11">Cytoplasm</location>
    </subcellularLocation>
</comment>
<evidence type="ECO:0000256" key="2">
    <source>
        <dbReference type="ARBA" id="ARBA00004496"/>
    </source>
</evidence>
<dbReference type="Pfam" id="PF01287">
    <property type="entry name" value="eIF-5a"/>
    <property type="match status" value="1"/>
</dbReference>
<keyword evidence="6 11" id="KW-0396">Initiation factor</keyword>
<evidence type="ECO:0000256" key="10">
    <source>
        <dbReference type="ARBA" id="ARBA00032163"/>
    </source>
</evidence>
<dbReference type="PIRSF" id="PIRSF003025">
    <property type="entry name" value="eIF5A"/>
    <property type="match status" value="1"/>
</dbReference>
<evidence type="ECO:0000256" key="3">
    <source>
        <dbReference type="ARBA" id="ARBA00006016"/>
    </source>
</evidence>
<dbReference type="EMBL" id="CM001555">
    <property type="protein sequence ID" value="EJG07153.1"/>
    <property type="molecule type" value="Genomic_DNA"/>
</dbReference>
<protein>
    <recommendedName>
        <fullName evidence="4 11">Translation initiation factor 5A</fullName>
    </recommendedName>
    <alternativeName>
        <fullName evidence="10 11">Hypusine-containing protein</fullName>
    </alternativeName>
    <alternativeName>
        <fullName evidence="9 11">eIF-5A</fullName>
    </alternativeName>
</protein>
<proteinExistence type="inferred from homology"/>
<dbReference type="InterPro" id="IPR022847">
    <property type="entry name" value="Transl_elong_IF5A_arc"/>
</dbReference>
<dbReference type="GO" id="GO:0003746">
    <property type="term" value="F:translation elongation factor activity"/>
    <property type="evidence" value="ECO:0007669"/>
    <property type="project" value="InterPro"/>
</dbReference>
<evidence type="ECO:0000256" key="4">
    <source>
        <dbReference type="ARBA" id="ARBA00016327"/>
    </source>
</evidence>
<evidence type="ECO:0000313" key="14">
    <source>
        <dbReference type="Proteomes" id="UP000005095"/>
    </source>
</evidence>
<evidence type="ECO:0000256" key="7">
    <source>
        <dbReference type="ARBA" id="ARBA00022917"/>
    </source>
</evidence>
<evidence type="ECO:0000313" key="13">
    <source>
        <dbReference type="EMBL" id="EJG07153.1"/>
    </source>
</evidence>
<dbReference type="InterPro" id="IPR014722">
    <property type="entry name" value="Rib_uL2_dom2"/>
</dbReference>
<dbReference type="InterPro" id="IPR020189">
    <property type="entry name" value="IF5A_C"/>
</dbReference>
<keyword evidence="14" id="KW-1185">Reference proteome</keyword>
<dbReference type="Pfam" id="PF21485">
    <property type="entry name" value="IF5A-like_N"/>
    <property type="match status" value="1"/>
</dbReference>
<reference evidence="13 14" key="1">
    <citation type="submission" date="2011-08" db="EMBL/GenBank/DDBJ databases">
        <title>The complete genome of Methanofollis liminatans DSM 4140.</title>
        <authorList>
            <consortium name="US DOE Joint Genome Institute (JGI-PGF)"/>
            <person name="Lucas S."/>
            <person name="Han J."/>
            <person name="Lapidus A."/>
            <person name="Bruce D."/>
            <person name="Goodwin L."/>
            <person name="Pitluck S."/>
            <person name="Peters L."/>
            <person name="Kyrpides N."/>
            <person name="Mavromatis K."/>
            <person name="Ivanova N."/>
            <person name="Mikhailova N."/>
            <person name="Lu M."/>
            <person name="Detter J.C."/>
            <person name="Tapia R."/>
            <person name="Han C."/>
            <person name="Land M."/>
            <person name="Hauser L."/>
            <person name="Markowitz V."/>
            <person name="Cheng J.-F."/>
            <person name="Hugenholtz P."/>
            <person name="Woyke T."/>
            <person name="Wu D."/>
            <person name="Spring S."/>
            <person name="Schuler E."/>
            <person name="Brambilla E."/>
            <person name="Klenk H.-P."/>
            <person name="Eisen J.A."/>
        </authorList>
    </citation>
    <scope>NUCLEOTIDE SEQUENCE [LARGE SCALE GENOMIC DNA]</scope>
    <source>
        <strain evidence="13 14">DSM 4140</strain>
    </source>
</reference>
<evidence type="ECO:0000256" key="1">
    <source>
        <dbReference type="ARBA" id="ARBA00003980"/>
    </source>
</evidence>
<dbReference type="GO" id="GO:0003723">
    <property type="term" value="F:RNA binding"/>
    <property type="evidence" value="ECO:0007669"/>
    <property type="project" value="InterPro"/>
</dbReference>
<dbReference type="SMART" id="SM01376">
    <property type="entry name" value="eIF-5a"/>
    <property type="match status" value="1"/>
</dbReference>
<dbReference type="CDD" id="cd04467">
    <property type="entry name" value="S1_aIF5A"/>
    <property type="match status" value="1"/>
</dbReference>
<evidence type="ECO:0000259" key="12">
    <source>
        <dbReference type="SMART" id="SM01376"/>
    </source>
</evidence>
<dbReference type="AlphaFoldDB" id="J1AQB3"/>
<dbReference type="GO" id="GO:0045905">
    <property type="term" value="P:positive regulation of translational termination"/>
    <property type="evidence" value="ECO:0007669"/>
    <property type="project" value="InterPro"/>
</dbReference>
<evidence type="ECO:0000256" key="11">
    <source>
        <dbReference type="HAMAP-Rule" id="MF_00085"/>
    </source>
</evidence>
<comment type="similarity">
    <text evidence="3 11">Belongs to the eIF-5A family.</text>
</comment>
<dbReference type="NCBIfam" id="TIGR00037">
    <property type="entry name" value="eIF_5A"/>
    <property type="match status" value="1"/>
</dbReference>
<dbReference type="InterPro" id="IPR048670">
    <property type="entry name" value="IF5A-like_N"/>
</dbReference>
<dbReference type="GO" id="GO:0043022">
    <property type="term" value="F:ribosome binding"/>
    <property type="evidence" value="ECO:0007669"/>
    <property type="project" value="InterPro"/>
</dbReference>
<organism evidence="13 14">
    <name type="scientific">Methanofollis liminatans DSM 4140</name>
    <dbReference type="NCBI Taxonomy" id="28892"/>
    <lineage>
        <taxon>Archaea</taxon>
        <taxon>Methanobacteriati</taxon>
        <taxon>Methanobacteriota</taxon>
        <taxon>Stenosarchaea group</taxon>
        <taxon>Methanomicrobia</taxon>
        <taxon>Methanomicrobiales</taxon>
        <taxon>Methanomicrobiaceae</taxon>
        <taxon>Methanofollis</taxon>
    </lineage>
</organism>
<dbReference type="OrthoDB" id="23689at2157"/>
<dbReference type="PANTHER" id="PTHR11673">
    <property type="entry name" value="TRANSLATION INITIATION FACTOR 5A FAMILY MEMBER"/>
    <property type="match status" value="1"/>
</dbReference>
<dbReference type="PROSITE" id="PS00302">
    <property type="entry name" value="IF5A_HYPUSINE"/>
    <property type="match status" value="1"/>
</dbReference>
<dbReference type="InterPro" id="IPR001884">
    <property type="entry name" value="IF5A-like"/>
</dbReference>
<dbReference type="GO" id="GO:0045901">
    <property type="term" value="P:positive regulation of translational elongation"/>
    <property type="evidence" value="ECO:0007669"/>
    <property type="project" value="InterPro"/>
</dbReference>
<dbReference type="PATRIC" id="fig|28892.9.peg.1289"/>
<evidence type="ECO:0000256" key="5">
    <source>
        <dbReference type="ARBA" id="ARBA00022490"/>
    </source>
</evidence>
<dbReference type="SUPFAM" id="SSF50104">
    <property type="entry name" value="Translation proteins SH3-like domain"/>
    <property type="match status" value="1"/>
</dbReference>
<dbReference type="InterPro" id="IPR008991">
    <property type="entry name" value="Translation_prot_SH3-like_sf"/>
</dbReference>
<sequence>MKEQTETGKLKEGRYVVVDDEPCKILTIATSKPGKHGAAKARIDVVGIFDGQKRSIVQPVSTKVYVPVVERKMAQVISIAGNVAQLMDVKDFTMFEIEVPEDKIATMVAGAEVQYIEALGKRKLDF</sequence>
<dbReference type="HAMAP" id="MF_00085">
    <property type="entry name" value="eIF_5A"/>
    <property type="match status" value="1"/>
</dbReference>
<evidence type="ECO:0000256" key="8">
    <source>
        <dbReference type="ARBA" id="ARBA00023071"/>
    </source>
</evidence>
<dbReference type="Gene3D" id="2.40.50.140">
    <property type="entry name" value="Nucleic acid-binding proteins"/>
    <property type="match status" value="1"/>
</dbReference>
<name>J1AQB3_9EURY</name>
<comment type="function">
    <text evidence="1 11">Functions by promoting the formation of the first peptide bond.</text>
</comment>
<dbReference type="Proteomes" id="UP000005095">
    <property type="component" value="Chromosome"/>
</dbReference>
<dbReference type="InterPro" id="IPR019769">
    <property type="entry name" value="Trans_elong_IF5A_hypusine_site"/>
</dbReference>
<feature type="domain" description="Translation initiation factor 5A C-terminal" evidence="12">
    <location>
        <begin position="68"/>
        <end position="124"/>
    </location>
</feature>
<dbReference type="FunFam" id="2.30.30.30:FF:000038">
    <property type="entry name" value="Translation initiation factor 5A"/>
    <property type="match status" value="1"/>
</dbReference>
<dbReference type="Gene3D" id="2.30.30.30">
    <property type="match status" value="1"/>
</dbReference>
<dbReference type="STRING" id="28892.Metli_1197"/>
<dbReference type="NCBIfam" id="NF003076">
    <property type="entry name" value="PRK03999.1"/>
    <property type="match status" value="1"/>
</dbReference>
<feature type="modified residue" description="Hypusine" evidence="11">
    <location>
        <position position="35"/>
    </location>
</feature>
<keyword evidence="7 11" id="KW-0648">Protein biosynthesis</keyword>
<gene>
    <name evidence="11" type="primary">eif5a</name>
    <name evidence="13" type="ORF">Metli_1197</name>
</gene>
<keyword evidence="5 11" id="KW-0963">Cytoplasm</keyword>
<dbReference type="InterPro" id="IPR012340">
    <property type="entry name" value="NA-bd_OB-fold"/>
</dbReference>
<dbReference type="RefSeq" id="WP_004038845.1">
    <property type="nucleotide sequence ID" value="NZ_CM001555.1"/>
</dbReference>
<dbReference type="HOGENOM" id="CLU_102600_3_0_2"/>
<accession>J1AQB3</accession>
<dbReference type="SUPFAM" id="SSF50249">
    <property type="entry name" value="Nucleic acid-binding proteins"/>
    <property type="match status" value="1"/>
</dbReference>
<dbReference type="GO" id="GO:0005737">
    <property type="term" value="C:cytoplasm"/>
    <property type="evidence" value="ECO:0007669"/>
    <property type="project" value="UniProtKB-SubCell"/>
</dbReference>
<keyword evidence="8 11" id="KW-0385">Hypusine</keyword>
<evidence type="ECO:0000256" key="6">
    <source>
        <dbReference type="ARBA" id="ARBA00022540"/>
    </source>
</evidence>